<dbReference type="Proteomes" id="UP000188597">
    <property type="component" value="Unassembled WGS sequence"/>
</dbReference>
<protein>
    <submittedName>
        <fullName evidence="1">Uncharacterized protein</fullName>
    </submittedName>
</protein>
<dbReference type="EMBL" id="MQMF01000001">
    <property type="protein sequence ID" value="OOE14068.1"/>
    <property type="molecule type" value="Genomic_DNA"/>
</dbReference>
<sequence length="205" mass="24171">MEDKLNQLKHILDQRTYRTITLTKSREEKILDSLTLSVIKPKTSKSFKFKETLSIITLALLMILTFSNLTTQSGNNDENNYLSIPFLNKGEQIAKQKKLTSEILRIQQNHNTLTFEMMIKDNEDIGFYKRKVEEVLKVYSTLYKRLHPNQKELWEQKNITVYLSRYTPNPPPFFDPNNVILVAHKSVHSNQIEWVTNFHENEVKK</sequence>
<comment type="caution">
    <text evidence="1">The sequence shown here is derived from an EMBL/GenBank/DDBJ whole genome shotgun (WGS) entry which is preliminary data.</text>
</comment>
<proteinExistence type="predicted"/>
<gene>
    <name evidence="1" type="ORF">UN64_02320</name>
</gene>
<accession>A0A1V3GBA3</accession>
<evidence type="ECO:0000313" key="1">
    <source>
        <dbReference type="EMBL" id="OOE14068.1"/>
    </source>
</evidence>
<evidence type="ECO:0000313" key="2">
    <source>
        <dbReference type="Proteomes" id="UP000188597"/>
    </source>
</evidence>
<organism evidence="1 2">
    <name type="scientific">Fictibacillus arsenicus</name>
    <dbReference type="NCBI Taxonomy" id="255247"/>
    <lineage>
        <taxon>Bacteria</taxon>
        <taxon>Bacillati</taxon>
        <taxon>Bacillota</taxon>
        <taxon>Bacilli</taxon>
        <taxon>Bacillales</taxon>
        <taxon>Fictibacillaceae</taxon>
        <taxon>Fictibacillus</taxon>
    </lineage>
</organism>
<dbReference type="RefSeq" id="WP_077359484.1">
    <property type="nucleotide sequence ID" value="NZ_MQMF01000001.1"/>
</dbReference>
<reference evidence="1 2" key="1">
    <citation type="submission" date="2016-11" db="EMBL/GenBank/DDBJ databases">
        <authorList>
            <person name="Jaros S."/>
            <person name="Januszkiewicz K."/>
            <person name="Wedrychowicz H."/>
        </authorList>
    </citation>
    <scope>NUCLEOTIDE SEQUENCE [LARGE SCALE GENOMIC DNA]</scope>
    <source>
        <strain evidence="1 2">Con a/3</strain>
    </source>
</reference>
<name>A0A1V3GBA3_9BACL</name>
<dbReference type="OrthoDB" id="2970268at2"/>
<dbReference type="AlphaFoldDB" id="A0A1V3GBA3"/>